<accession>A0A6A6H7D9</accession>
<evidence type="ECO:0000313" key="2">
    <source>
        <dbReference type="EMBL" id="KAF2233610.1"/>
    </source>
</evidence>
<proteinExistence type="predicted"/>
<keyword evidence="3" id="KW-1185">Reference proteome</keyword>
<dbReference type="EMBL" id="ML991805">
    <property type="protein sequence ID" value="KAF2233610.1"/>
    <property type="molecule type" value="Genomic_DNA"/>
</dbReference>
<evidence type="ECO:0000259" key="1">
    <source>
        <dbReference type="Pfam" id="PF25560"/>
    </source>
</evidence>
<name>A0A6A6H7D9_VIRVR</name>
<dbReference type="InterPro" id="IPR057692">
    <property type="entry name" value="DUF7932"/>
</dbReference>
<evidence type="ECO:0000313" key="3">
    <source>
        <dbReference type="Proteomes" id="UP000800092"/>
    </source>
</evidence>
<dbReference type="Pfam" id="PF25560">
    <property type="entry name" value="DUF7932"/>
    <property type="match status" value="1"/>
</dbReference>
<dbReference type="AlphaFoldDB" id="A0A6A6H7D9"/>
<protein>
    <recommendedName>
        <fullName evidence="1">DUF7932 domain-containing protein</fullName>
    </recommendedName>
</protein>
<dbReference type="OrthoDB" id="5319158at2759"/>
<organism evidence="2 3">
    <name type="scientific">Viridothelium virens</name>
    <name type="common">Speckled blister lichen</name>
    <name type="synonym">Trypethelium virens</name>
    <dbReference type="NCBI Taxonomy" id="1048519"/>
    <lineage>
        <taxon>Eukaryota</taxon>
        <taxon>Fungi</taxon>
        <taxon>Dikarya</taxon>
        <taxon>Ascomycota</taxon>
        <taxon>Pezizomycotina</taxon>
        <taxon>Dothideomycetes</taxon>
        <taxon>Dothideomycetes incertae sedis</taxon>
        <taxon>Trypetheliales</taxon>
        <taxon>Trypetheliaceae</taxon>
        <taxon>Viridothelium</taxon>
    </lineage>
</organism>
<gene>
    <name evidence="2" type="ORF">EV356DRAFT_198994</name>
</gene>
<dbReference type="Proteomes" id="UP000800092">
    <property type="component" value="Unassembled WGS sequence"/>
</dbReference>
<sequence length="432" mass="48651">MTSYTSAFEFRLVDFELVDENDDGIFEPGECEIIKEIIVKNTGGMPTPKKTQIPLRMLPSSWTIPMPHKATVYLPLEIPPGGTKKIAGELWARIRIPHSAELGLKAFTSVSTIQLQAMIPDLDRNLPHFVHSQEITIQYPVKLMVDETKLMDSIPQGCSTSMKWPVMNISSKDLGRSSESQREVITIVSCPMTAPVMLGDSSITASLEDRTCRKYEVHILERDMSIQVSETLRIPKEAPEYSIIHFVVELLLAPISSGQSRQPKELVAIQTYRLSTQISKSWLYNPNLEFVLLTSKSTTKETVDSWSSFIKKHLHMSADIFNVSEHGGLEADTTRESVLQSYTGKTVLALDDELFQYQKRGQRSILDFIDPDASSAMFRNGTQVVSVQRKEESRQNREEKAMEHIAYAAALKGPRSHKNSIQRFDDMDGLVA</sequence>
<reference evidence="2" key="1">
    <citation type="journal article" date="2020" name="Stud. Mycol.">
        <title>101 Dothideomycetes genomes: a test case for predicting lifestyles and emergence of pathogens.</title>
        <authorList>
            <person name="Haridas S."/>
            <person name="Albert R."/>
            <person name="Binder M."/>
            <person name="Bloem J."/>
            <person name="Labutti K."/>
            <person name="Salamov A."/>
            <person name="Andreopoulos B."/>
            <person name="Baker S."/>
            <person name="Barry K."/>
            <person name="Bills G."/>
            <person name="Bluhm B."/>
            <person name="Cannon C."/>
            <person name="Castanera R."/>
            <person name="Culley D."/>
            <person name="Daum C."/>
            <person name="Ezra D."/>
            <person name="Gonzalez J."/>
            <person name="Henrissat B."/>
            <person name="Kuo A."/>
            <person name="Liang C."/>
            <person name="Lipzen A."/>
            <person name="Lutzoni F."/>
            <person name="Magnuson J."/>
            <person name="Mondo S."/>
            <person name="Nolan M."/>
            <person name="Ohm R."/>
            <person name="Pangilinan J."/>
            <person name="Park H.-J."/>
            <person name="Ramirez L."/>
            <person name="Alfaro M."/>
            <person name="Sun H."/>
            <person name="Tritt A."/>
            <person name="Yoshinaga Y."/>
            <person name="Zwiers L.-H."/>
            <person name="Turgeon B."/>
            <person name="Goodwin S."/>
            <person name="Spatafora J."/>
            <person name="Crous P."/>
            <person name="Grigoriev I."/>
        </authorList>
    </citation>
    <scope>NUCLEOTIDE SEQUENCE</scope>
    <source>
        <strain evidence="2">Tuck. ex Michener</strain>
    </source>
</reference>
<feature type="domain" description="DUF7932" evidence="1">
    <location>
        <begin position="10"/>
        <end position="139"/>
    </location>
</feature>